<accession>A0AA40K853</accession>
<organism evidence="2 3">
    <name type="scientific">Schizothecium vesticola</name>
    <dbReference type="NCBI Taxonomy" id="314040"/>
    <lineage>
        <taxon>Eukaryota</taxon>
        <taxon>Fungi</taxon>
        <taxon>Dikarya</taxon>
        <taxon>Ascomycota</taxon>
        <taxon>Pezizomycotina</taxon>
        <taxon>Sordariomycetes</taxon>
        <taxon>Sordariomycetidae</taxon>
        <taxon>Sordariales</taxon>
        <taxon>Schizotheciaceae</taxon>
        <taxon>Schizothecium</taxon>
    </lineage>
</organism>
<name>A0AA40K853_9PEZI</name>
<keyword evidence="1" id="KW-0472">Membrane</keyword>
<proteinExistence type="predicted"/>
<evidence type="ECO:0000313" key="2">
    <source>
        <dbReference type="EMBL" id="KAK0748937.1"/>
    </source>
</evidence>
<protein>
    <submittedName>
        <fullName evidence="2">Uncharacterized protein</fullName>
    </submittedName>
</protein>
<keyword evidence="1" id="KW-0812">Transmembrane</keyword>
<keyword evidence="1" id="KW-1133">Transmembrane helix</keyword>
<dbReference type="Proteomes" id="UP001172155">
    <property type="component" value="Unassembled WGS sequence"/>
</dbReference>
<reference evidence="2" key="1">
    <citation type="submission" date="2023-06" db="EMBL/GenBank/DDBJ databases">
        <title>Genome-scale phylogeny and comparative genomics of the fungal order Sordariales.</title>
        <authorList>
            <consortium name="Lawrence Berkeley National Laboratory"/>
            <person name="Hensen N."/>
            <person name="Bonometti L."/>
            <person name="Westerberg I."/>
            <person name="Brannstrom I.O."/>
            <person name="Guillou S."/>
            <person name="Cros-Aarteil S."/>
            <person name="Calhoun S."/>
            <person name="Haridas S."/>
            <person name="Kuo A."/>
            <person name="Mondo S."/>
            <person name="Pangilinan J."/>
            <person name="Riley R."/>
            <person name="LaButti K."/>
            <person name="Andreopoulos B."/>
            <person name="Lipzen A."/>
            <person name="Chen C."/>
            <person name="Yanf M."/>
            <person name="Daum C."/>
            <person name="Ng V."/>
            <person name="Clum A."/>
            <person name="Steindorff A."/>
            <person name="Ohm R."/>
            <person name="Martin F."/>
            <person name="Silar P."/>
            <person name="Natvig D."/>
            <person name="Lalanne C."/>
            <person name="Gautier V."/>
            <person name="Ament-velasquez S.L."/>
            <person name="Kruys A."/>
            <person name="Hutchinson M.I."/>
            <person name="Powell A.J."/>
            <person name="Barry K."/>
            <person name="Miller A.N."/>
            <person name="Grigoriev I.V."/>
            <person name="Debuchy R."/>
            <person name="Gladieux P."/>
            <person name="Thoren M.H."/>
            <person name="Johannesson H."/>
        </authorList>
    </citation>
    <scope>NUCLEOTIDE SEQUENCE</scope>
    <source>
        <strain evidence="2">SMH3187-1</strain>
    </source>
</reference>
<gene>
    <name evidence="2" type="ORF">B0T18DRAFT_405463</name>
</gene>
<dbReference type="Gene3D" id="1.20.5.510">
    <property type="entry name" value="Single helix bin"/>
    <property type="match status" value="1"/>
</dbReference>
<keyword evidence="3" id="KW-1185">Reference proteome</keyword>
<evidence type="ECO:0000313" key="3">
    <source>
        <dbReference type="Proteomes" id="UP001172155"/>
    </source>
</evidence>
<sequence length="325" mass="33910">MPFLLFRRQAIVVDDEVVVGGSISIVVDGPVLTSPGPAVVGDPVPLVPLQFPNTCIIPCGQSNYPSSASGAGPKSQFLTDVVDAYVEAGRATVATLCDEDTEYQKDLKFCIPCAEVYGGSDAAALKKEVINPRFATYIDICARGVLGTSSFSAVPTPTNTAALESIWSSLGSVAAAKGYTAPATDIVIGTTVTTLVPTTLPGGAVSSVTTTYTTMIPNPKYFASSIPSTTSFSPSATSTSSSTEASKPEKSLAWIAGPVVGGVVGLLLIAALIGFFFVRRRRRAQLDEQGVEEATPDLDGTFTKAQLHSDLIVYVPSELQGDRNF</sequence>
<dbReference type="AlphaFoldDB" id="A0AA40K853"/>
<dbReference type="EMBL" id="JAUKUD010000003">
    <property type="protein sequence ID" value="KAK0748937.1"/>
    <property type="molecule type" value="Genomic_DNA"/>
</dbReference>
<comment type="caution">
    <text evidence="2">The sequence shown here is derived from an EMBL/GenBank/DDBJ whole genome shotgun (WGS) entry which is preliminary data.</text>
</comment>
<feature type="transmembrane region" description="Helical" evidence="1">
    <location>
        <begin position="252"/>
        <end position="278"/>
    </location>
</feature>
<evidence type="ECO:0000256" key="1">
    <source>
        <dbReference type="SAM" id="Phobius"/>
    </source>
</evidence>